<dbReference type="GO" id="GO:0005975">
    <property type="term" value="P:carbohydrate metabolic process"/>
    <property type="evidence" value="ECO:0007669"/>
    <property type="project" value="InterPro"/>
</dbReference>
<dbReference type="InterPro" id="IPR011013">
    <property type="entry name" value="Gal_mutarotase_sf_dom"/>
</dbReference>
<evidence type="ECO:0000313" key="1">
    <source>
        <dbReference type="EMBL" id="PIC36200.1"/>
    </source>
</evidence>
<accession>A0A2G5U9H8</accession>
<proteinExistence type="predicted"/>
<dbReference type="GO" id="GO:0030246">
    <property type="term" value="F:carbohydrate binding"/>
    <property type="evidence" value="ECO:0007669"/>
    <property type="project" value="InterPro"/>
</dbReference>
<dbReference type="GO" id="GO:0004558">
    <property type="term" value="F:alpha-1,4-glucosidase activity"/>
    <property type="evidence" value="ECO:0007669"/>
    <property type="project" value="TreeGrafter"/>
</dbReference>
<dbReference type="SUPFAM" id="SSF74650">
    <property type="entry name" value="Galactose mutarotase-like"/>
    <property type="match status" value="1"/>
</dbReference>
<sequence length="142" mass="15804">MGSKLKVKGHFYYRFYANPYGTNISPLNVKYSSNGATLLLTIGNDDRYVPPVNIPKKPSTSTESLKFTSGTIGSSDIFSFKVTRASTGAALWDTSIGGMQFADKFIQIATYLPTKNIYGFGDHIHKKIKVGFQYFLVFHTKI</sequence>
<dbReference type="EMBL" id="PDUG01000004">
    <property type="protein sequence ID" value="PIC36200.1"/>
    <property type="molecule type" value="Genomic_DNA"/>
</dbReference>
<organism evidence="1 2">
    <name type="scientific">Caenorhabditis nigoni</name>
    <dbReference type="NCBI Taxonomy" id="1611254"/>
    <lineage>
        <taxon>Eukaryota</taxon>
        <taxon>Metazoa</taxon>
        <taxon>Ecdysozoa</taxon>
        <taxon>Nematoda</taxon>
        <taxon>Chromadorea</taxon>
        <taxon>Rhabditida</taxon>
        <taxon>Rhabditina</taxon>
        <taxon>Rhabditomorpha</taxon>
        <taxon>Rhabditoidea</taxon>
        <taxon>Rhabditidae</taxon>
        <taxon>Peloderinae</taxon>
        <taxon>Caenorhabditis</taxon>
    </lineage>
</organism>
<reference evidence="2" key="1">
    <citation type="submission" date="2017-10" db="EMBL/GenBank/DDBJ databases">
        <title>Rapid genome shrinkage in a self-fertile nematode reveals novel sperm competition proteins.</title>
        <authorList>
            <person name="Yin D."/>
            <person name="Schwarz E.M."/>
            <person name="Thomas C.G."/>
            <person name="Felde R.L."/>
            <person name="Korf I.F."/>
            <person name="Cutter A.D."/>
            <person name="Schartner C.M."/>
            <person name="Ralston E.J."/>
            <person name="Meyer B.J."/>
            <person name="Haag E.S."/>
        </authorList>
    </citation>
    <scope>NUCLEOTIDE SEQUENCE [LARGE SCALE GENOMIC DNA]</scope>
    <source>
        <strain evidence="2">JU1422</strain>
    </source>
</reference>
<gene>
    <name evidence="1" type="primary">Cnig_chr_IV.g15284</name>
    <name evidence="1" type="ORF">B9Z55_015284</name>
</gene>
<protein>
    <submittedName>
        <fullName evidence="1">Uncharacterized protein</fullName>
    </submittedName>
</protein>
<keyword evidence="2" id="KW-1185">Reference proteome</keyword>
<dbReference type="Proteomes" id="UP000230233">
    <property type="component" value="Chromosome IV"/>
</dbReference>
<dbReference type="STRING" id="1611254.A0A2G5U9H8"/>
<dbReference type="PANTHER" id="PTHR22762:SF94">
    <property type="entry name" value="P-TYPE DOMAIN-CONTAINING PROTEIN"/>
    <property type="match status" value="1"/>
</dbReference>
<evidence type="ECO:0000313" key="2">
    <source>
        <dbReference type="Proteomes" id="UP000230233"/>
    </source>
</evidence>
<dbReference type="PANTHER" id="PTHR22762">
    <property type="entry name" value="ALPHA-GLUCOSIDASE"/>
    <property type="match status" value="1"/>
</dbReference>
<dbReference type="AlphaFoldDB" id="A0A2G5U9H8"/>
<name>A0A2G5U9H8_9PELO</name>
<dbReference type="OrthoDB" id="1334205at2759"/>
<dbReference type="Gene3D" id="2.60.40.1760">
    <property type="entry name" value="glycosyl hydrolase (family 31)"/>
    <property type="match status" value="1"/>
</dbReference>
<comment type="caution">
    <text evidence="1">The sequence shown here is derived from an EMBL/GenBank/DDBJ whole genome shotgun (WGS) entry which is preliminary data.</text>
</comment>